<protein>
    <recommendedName>
        <fullName evidence="4">Secreted protein</fullName>
    </recommendedName>
</protein>
<evidence type="ECO:0008006" key="4">
    <source>
        <dbReference type="Google" id="ProtNLM"/>
    </source>
</evidence>
<organism evidence="2 3">
    <name type="scientific">Phytophthora fragariae</name>
    <dbReference type="NCBI Taxonomy" id="53985"/>
    <lineage>
        <taxon>Eukaryota</taxon>
        <taxon>Sar</taxon>
        <taxon>Stramenopiles</taxon>
        <taxon>Oomycota</taxon>
        <taxon>Peronosporomycetes</taxon>
        <taxon>Peronosporales</taxon>
        <taxon>Peronosporaceae</taxon>
        <taxon>Phytophthora</taxon>
    </lineage>
</organism>
<dbReference type="AlphaFoldDB" id="A0A6G0PWZ1"/>
<proteinExistence type="predicted"/>
<sequence>MGASFRFKYMSFMCVCVVLWDGENHDRKFSRYGWVREGGCWCPSRGSSLPQTMQRLVSQLERQYCTV</sequence>
<evidence type="ECO:0000313" key="2">
    <source>
        <dbReference type="EMBL" id="KAE9259252.1"/>
    </source>
</evidence>
<evidence type="ECO:0000256" key="1">
    <source>
        <dbReference type="SAM" id="SignalP"/>
    </source>
</evidence>
<dbReference type="EMBL" id="QXFY01012437">
    <property type="protein sequence ID" value="KAE9259252.1"/>
    <property type="molecule type" value="Genomic_DNA"/>
</dbReference>
<dbReference type="Proteomes" id="UP000486351">
    <property type="component" value="Unassembled WGS sequence"/>
</dbReference>
<gene>
    <name evidence="2" type="ORF">PF008_g33415</name>
</gene>
<feature type="signal peptide" evidence="1">
    <location>
        <begin position="1"/>
        <end position="22"/>
    </location>
</feature>
<name>A0A6G0PWZ1_9STRA</name>
<comment type="caution">
    <text evidence="2">The sequence shown here is derived from an EMBL/GenBank/DDBJ whole genome shotgun (WGS) entry which is preliminary data.</text>
</comment>
<evidence type="ECO:0000313" key="3">
    <source>
        <dbReference type="Proteomes" id="UP000486351"/>
    </source>
</evidence>
<feature type="chain" id="PRO_5026217092" description="Secreted protein" evidence="1">
    <location>
        <begin position="23"/>
        <end position="67"/>
    </location>
</feature>
<accession>A0A6G0PWZ1</accession>
<reference evidence="2 3" key="1">
    <citation type="submission" date="2018-09" db="EMBL/GenBank/DDBJ databases">
        <title>Genomic investigation of the strawberry pathogen Phytophthora fragariae indicates pathogenicity is determined by transcriptional variation in three key races.</title>
        <authorList>
            <person name="Adams T.M."/>
            <person name="Armitage A.D."/>
            <person name="Sobczyk M.K."/>
            <person name="Bates H.J."/>
            <person name="Dunwell J.M."/>
            <person name="Nellist C.F."/>
            <person name="Harrison R.J."/>
        </authorList>
    </citation>
    <scope>NUCLEOTIDE SEQUENCE [LARGE SCALE GENOMIC DNA]</scope>
    <source>
        <strain evidence="2 3">NOV-77</strain>
    </source>
</reference>
<keyword evidence="1" id="KW-0732">Signal</keyword>